<dbReference type="Proteomes" id="UP000543174">
    <property type="component" value="Unassembled WGS sequence"/>
</dbReference>
<comment type="function">
    <text evidence="8">This protein is a component of the acetyl coenzyme A carboxylase complex; first, biotin carboxylase catalyzes the carboxylation of the carrier protein and then the transcarboxylase transfers the carboxyl group to form malonyl-CoA.</text>
</comment>
<organism evidence="11 12">
    <name type="scientific">Priestia aryabhattai</name>
    <name type="common">Bacillus aryabhattai</name>
    <dbReference type="NCBI Taxonomy" id="412384"/>
    <lineage>
        <taxon>Bacteria</taxon>
        <taxon>Bacillati</taxon>
        <taxon>Bacillota</taxon>
        <taxon>Bacilli</taxon>
        <taxon>Bacillales</taxon>
        <taxon>Bacillaceae</taxon>
        <taxon>Priestia</taxon>
    </lineage>
</organism>
<dbReference type="Pfam" id="PF00364">
    <property type="entry name" value="Biotin_lipoyl"/>
    <property type="match status" value="1"/>
</dbReference>
<dbReference type="Gene3D" id="2.40.50.100">
    <property type="match status" value="1"/>
</dbReference>
<keyword evidence="3 8" id="KW-0444">Lipid biosynthesis</keyword>
<keyword evidence="7 8" id="KW-0092">Biotin</keyword>
<dbReference type="PANTHER" id="PTHR45266">
    <property type="entry name" value="OXALOACETATE DECARBOXYLASE ALPHA CHAIN"/>
    <property type="match status" value="1"/>
</dbReference>
<dbReference type="PROSITE" id="PS00188">
    <property type="entry name" value="BIOTIN"/>
    <property type="match status" value="1"/>
</dbReference>
<dbReference type="InterPro" id="IPR000089">
    <property type="entry name" value="Biotin_lipoyl"/>
</dbReference>
<dbReference type="UniPathway" id="UPA00094"/>
<evidence type="ECO:0000256" key="6">
    <source>
        <dbReference type="ARBA" id="ARBA00023160"/>
    </source>
</evidence>
<keyword evidence="6 8" id="KW-0275">Fatty acid biosynthesis</keyword>
<accession>A0A7W3NF14</accession>
<dbReference type="AlphaFoldDB" id="A0A7W3NF14"/>
<sequence>MEITDIQALIDALDQSSISELEYEKKEVKIKLKKVVNEAHEFSSKPKEDFEKNDLRNPTLGVQENDSKTIHQQEIKNNLYQINSPMVGTFYNSSSPTEDPYVKIGQEVNENTIVCMVEAMKLFNEIESEVKGQIEDILVENGELVEYGQPLFLVARK</sequence>
<feature type="domain" description="Lipoyl-binding" evidence="10">
    <location>
        <begin position="79"/>
        <end position="155"/>
    </location>
</feature>
<evidence type="ECO:0000256" key="4">
    <source>
        <dbReference type="ARBA" id="ARBA00022832"/>
    </source>
</evidence>
<dbReference type="RefSeq" id="WP_182527805.1">
    <property type="nucleotide sequence ID" value="NZ_JACJHT010000006.1"/>
</dbReference>
<dbReference type="PRINTS" id="PR01071">
    <property type="entry name" value="ACOABIOTINCC"/>
</dbReference>
<keyword evidence="5 8" id="KW-0443">Lipid metabolism</keyword>
<gene>
    <name evidence="11" type="ORF">HNP21_004929</name>
</gene>
<dbReference type="SUPFAM" id="SSF51230">
    <property type="entry name" value="Single hybrid motif"/>
    <property type="match status" value="1"/>
</dbReference>
<feature type="compositionally biased region" description="Basic and acidic residues" evidence="9">
    <location>
        <begin position="43"/>
        <end position="55"/>
    </location>
</feature>
<dbReference type="PROSITE" id="PS50968">
    <property type="entry name" value="BIOTINYL_LIPOYL"/>
    <property type="match status" value="1"/>
</dbReference>
<reference evidence="11" key="1">
    <citation type="submission" date="2020-08" db="EMBL/GenBank/DDBJ databases">
        <title>Functional genomics of gut bacteria from endangered species of beetles.</title>
        <authorList>
            <person name="Carlos-Shanley C."/>
        </authorList>
    </citation>
    <scope>NUCLEOTIDE SEQUENCE [LARGE SCALE GENOMIC DNA]</scope>
    <source>
        <strain evidence="11">S00060</strain>
    </source>
</reference>
<evidence type="ECO:0000256" key="3">
    <source>
        <dbReference type="ARBA" id="ARBA00022516"/>
    </source>
</evidence>
<evidence type="ECO:0000313" key="11">
    <source>
        <dbReference type="EMBL" id="MBA9041799.1"/>
    </source>
</evidence>
<keyword evidence="12" id="KW-1185">Reference proteome</keyword>
<evidence type="ECO:0000256" key="8">
    <source>
        <dbReference type="RuleBase" id="RU364072"/>
    </source>
</evidence>
<comment type="caution">
    <text evidence="11">The sequence shown here is derived from an EMBL/GenBank/DDBJ whole genome shotgun (WGS) entry which is preliminary data.</text>
</comment>
<comment type="pathway">
    <text evidence="1 8">Lipid metabolism; fatty acid biosynthesis.</text>
</comment>
<keyword evidence="4 8" id="KW-0276">Fatty acid metabolism</keyword>
<dbReference type="NCBIfam" id="TIGR00531">
    <property type="entry name" value="BCCP"/>
    <property type="match status" value="1"/>
</dbReference>
<evidence type="ECO:0000256" key="9">
    <source>
        <dbReference type="SAM" id="MobiDB-lite"/>
    </source>
</evidence>
<dbReference type="GO" id="GO:0003989">
    <property type="term" value="F:acetyl-CoA carboxylase activity"/>
    <property type="evidence" value="ECO:0007669"/>
    <property type="project" value="InterPro"/>
</dbReference>
<evidence type="ECO:0000313" key="12">
    <source>
        <dbReference type="Proteomes" id="UP000543174"/>
    </source>
</evidence>
<evidence type="ECO:0000256" key="2">
    <source>
        <dbReference type="ARBA" id="ARBA00017562"/>
    </source>
</evidence>
<evidence type="ECO:0000259" key="10">
    <source>
        <dbReference type="PROSITE" id="PS50968"/>
    </source>
</evidence>
<dbReference type="InterPro" id="IPR001249">
    <property type="entry name" value="AcCoA_biotinCC"/>
</dbReference>
<evidence type="ECO:0000256" key="7">
    <source>
        <dbReference type="ARBA" id="ARBA00023267"/>
    </source>
</evidence>
<proteinExistence type="predicted"/>
<dbReference type="InterPro" id="IPR050709">
    <property type="entry name" value="Biotin_Carboxyl_Carrier/Decarb"/>
</dbReference>
<name>A0A7W3NF14_PRIAR</name>
<dbReference type="CDD" id="cd06850">
    <property type="entry name" value="biotinyl_domain"/>
    <property type="match status" value="1"/>
</dbReference>
<protein>
    <recommendedName>
        <fullName evidence="2 8">Biotin carboxyl carrier protein of acetyl-CoA carboxylase</fullName>
    </recommendedName>
</protein>
<dbReference type="GO" id="GO:0009317">
    <property type="term" value="C:acetyl-CoA carboxylase complex"/>
    <property type="evidence" value="ECO:0007669"/>
    <property type="project" value="InterPro"/>
</dbReference>
<dbReference type="EMBL" id="JACJHT010000006">
    <property type="protein sequence ID" value="MBA9041799.1"/>
    <property type="molecule type" value="Genomic_DNA"/>
</dbReference>
<dbReference type="PANTHER" id="PTHR45266:SF3">
    <property type="entry name" value="OXALOACETATE DECARBOXYLASE ALPHA CHAIN"/>
    <property type="match status" value="1"/>
</dbReference>
<dbReference type="InterPro" id="IPR011053">
    <property type="entry name" value="Single_hybrid_motif"/>
</dbReference>
<evidence type="ECO:0000256" key="1">
    <source>
        <dbReference type="ARBA" id="ARBA00005194"/>
    </source>
</evidence>
<dbReference type="InterPro" id="IPR001882">
    <property type="entry name" value="Biotin_BS"/>
</dbReference>
<feature type="region of interest" description="Disordered" evidence="9">
    <location>
        <begin position="43"/>
        <end position="68"/>
    </location>
</feature>
<dbReference type="GO" id="GO:0006633">
    <property type="term" value="P:fatty acid biosynthetic process"/>
    <property type="evidence" value="ECO:0007669"/>
    <property type="project" value="UniProtKB-UniPathway"/>
</dbReference>
<evidence type="ECO:0000256" key="5">
    <source>
        <dbReference type="ARBA" id="ARBA00023098"/>
    </source>
</evidence>